<gene>
    <name evidence="1" type="ORF">C0V82_11155</name>
</gene>
<dbReference type="Proteomes" id="UP000234752">
    <property type="component" value="Chromosome eg_1"/>
</dbReference>
<sequence>MTDPIPTIAALRERLSIMDRVRPPKGRTALSLGLSCLDAALAGGGLVRGGCHEFLPAPADAGALGFVASILSGLPPGPILWCRHRDKGDPLGHADMPYGPGLAALGLDASRLILVRPDSLDDALWVLEEALRCSALAAVVGDGVLPGAVALRRLQLAAEDGDALGLLILPPLARPPPSVALTRWRVTSMRDGPPQEEGGRPRWQVSLLRARGGGVGTGSGPWEVIWDDTAFRLRLAQPLANGPVAAAE</sequence>
<name>A0A2K9NCA0_9PROT</name>
<dbReference type="OrthoDB" id="7202530at2"/>
<dbReference type="InterPro" id="IPR027417">
    <property type="entry name" value="P-loop_NTPase"/>
</dbReference>
<proteinExistence type="predicted"/>
<dbReference type="RefSeq" id="WP_102112414.1">
    <property type="nucleotide sequence ID" value="NZ_BMGN01000002.1"/>
</dbReference>
<accession>A0A2K9NCA0</accession>
<dbReference type="EMBL" id="CP025611">
    <property type="protein sequence ID" value="AUN30738.1"/>
    <property type="molecule type" value="Genomic_DNA"/>
</dbReference>
<evidence type="ECO:0000313" key="2">
    <source>
        <dbReference type="Proteomes" id="UP000234752"/>
    </source>
</evidence>
<reference evidence="1 2" key="1">
    <citation type="submission" date="2017-12" db="EMBL/GenBank/DDBJ databases">
        <title>Genomes of bacteria within cyanobacterial aggregates.</title>
        <authorList>
            <person name="Cai H."/>
        </authorList>
    </citation>
    <scope>NUCLEOTIDE SEQUENCE [LARGE SCALE GENOMIC DNA]</scope>
    <source>
        <strain evidence="1 2">TH16</strain>
    </source>
</reference>
<dbReference type="SUPFAM" id="SSF52540">
    <property type="entry name" value="P-loop containing nucleoside triphosphate hydrolases"/>
    <property type="match status" value="1"/>
</dbReference>
<protein>
    <submittedName>
        <fullName evidence="1">Uncharacterized protein</fullName>
    </submittedName>
</protein>
<organism evidence="1 2">
    <name type="scientific">Niveispirillum cyanobacteriorum</name>
    <dbReference type="NCBI Taxonomy" id="1612173"/>
    <lineage>
        <taxon>Bacteria</taxon>
        <taxon>Pseudomonadati</taxon>
        <taxon>Pseudomonadota</taxon>
        <taxon>Alphaproteobacteria</taxon>
        <taxon>Rhodospirillales</taxon>
        <taxon>Azospirillaceae</taxon>
        <taxon>Niveispirillum</taxon>
    </lineage>
</organism>
<dbReference type="AlphaFoldDB" id="A0A2K9NCA0"/>
<keyword evidence="2" id="KW-1185">Reference proteome</keyword>
<dbReference type="Gene3D" id="3.40.50.300">
    <property type="entry name" value="P-loop containing nucleotide triphosphate hydrolases"/>
    <property type="match status" value="1"/>
</dbReference>
<evidence type="ECO:0000313" key="1">
    <source>
        <dbReference type="EMBL" id="AUN30738.1"/>
    </source>
</evidence>
<dbReference type="KEGG" id="ncb:C0V82_11155"/>